<feature type="compositionally biased region" description="Acidic residues" evidence="1">
    <location>
        <begin position="215"/>
        <end position="228"/>
    </location>
</feature>
<feature type="region of interest" description="Disordered" evidence="1">
    <location>
        <begin position="84"/>
        <end position="228"/>
    </location>
</feature>
<dbReference type="RefSeq" id="XP_018063418.1">
    <property type="nucleotide sequence ID" value="XM_018216129.1"/>
</dbReference>
<dbReference type="EMBL" id="KQ947433">
    <property type="protein sequence ID" value="KUJ09063.1"/>
    <property type="molecule type" value="Genomic_DNA"/>
</dbReference>
<dbReference type="Proteomes" id="UP000070700">
    <property type="component" value="Unassembled WGS sequence"/>
</dbReference>
<accession>A0A132B9Z1</accession>
<feature type="region of interest" description="Disordered" evidence="1">
    <location>
        <begin position="1"/>
        <end position="24"/>
    </location>
</feature>
<feature type="compositionally biased region" description="Basic residues" evidence="1">
    <location>
        <begin position="170"/>
        <end position="187"/>
    </location>
</feature>
<gene>
    <name evidence="2" type="ORF">LY89DRAFT_690601</name>
</gene>
<evidence type="ECO:0000256" key="1">
    <source>
        <dbReference type="SAM" id="MobiDB-lite"/>
    </source>
</evidence>
<sequence>MSDTEMPTAPAAADAVEESKGKSDMPQADIDFIMVCIKNAMDGVLTVDAVKIAEALGYSNVRSVGNRVATIKKKYGLAMSVSRVSKGDDGASKSGPSTPAPKTPRKAVTAPKTPKTPKSTASKVTKTPASKKKAVAKKDESDEPEAASDDDDEEVADEEKVEKAPTKANTKAKAKAKAAPKGKKIQTPKKVIDDDAEMQEAEDEEELAVKATGDEMVEDGEEEDADEV</sequence>
<dbReference type="InParanoid" id="A0A132B9Z1"/>
<dbReference type="GeneID" id="28825855"/>
<keyword evidence="3" id="KW-1185">Reference proteome</keyword>
<proteinExistence type="predicted"/>
<feature type="compositionally biased region" description="Acidic residues" evidence="1">
    <location>
        <begin position="141"/>
        <end position="157"/>
    </location>
</feature>
<evidence type="ECO:0000313" key="2">
    <source>
        <dbReference type="EMBL" id="KUJ09063.1"/>
    </source>
</evidence>
<organism evidence="2 3">
    <name type="scientific">Mollisia scopiformis</name>
    <name type="common">Conifer needle endophyte fungus</name>
    <name type="synonym">Phialocephala scopiformis</name>
    <dbReference type="NCBI Taxonomy" id="149040"/>
    <lineage>
        <taxon>Eukaryota</taxon>
        <taxon>Fungi</taxon>
        <taxon>Dikarya</taxon>
        <taxon>Ascomycota</taxon>
        <taxon>Pezizomycotina</taxon>
        <taxon>Leotiomycetes</taxon>
        <taxon>Helotiales</taxon>
        <taxon>Mollisiaceae</taxon>
        <taxon>Mollisia</taxon>
    </lineage>
</organism>
<dbReference type="KEGG" id="psco:LY89DRAFT_690601"/>
<dbReference type="OrthoDB" id="5421770at2759"/>
<dbReference type="AlphaFoldDB" id="A0A132B9Z1"/>
<feature type="compositionally biased region" description="Low complexity" evidence="1">
    <location>
        <begin position="106"/>
        <end position="128"/>
    </location>
</feature>
<protein>
    <submittedName>
        <fullName evidence="2">Uncharacterized protein</fullName>
    </submittedName>
</protein>
<reference evidence="2 3" key="1">
    <citation type="submission" date="2015-10" db="EMBL/GenBank/DDBJ databases">
        <title>Full genome of DAOMC 229536 Phialocephala scopiformis, a fungal endophyte of spruce producing the potent anti-insectan compound rugulosin.</title>
        <authorList>
            <consortium name="DOE Joint Genome Institute"/>
            <person name="Walker A.K."/>
            <person name="Frasz S.L."/>
            <person name="Seifert K.A."/>
            <person name="Miller J.D."/>
            <person name="Mondo S.J."/>
            <person name="Labutti K."/>
            <person name="Lipzen A."/>
            <person name="Dockter R."/>
            <person name="Kennedy M."/>
            <person name="Grigoriev I.V."/>
            <person name="Spatafora J.W."/>
        </authorList>
    </citation>
    <scope>NUCLEOTIDE SEQUENCE [LARGE SCALE GENOMIC DNA]</scope>
    <source>
        <strain evidence="2 3">CBS 120377</strain>
    </source>
</reference>
<feature type="compositionally biased region" description="Acidic residues" evidence="1">
    <location>
        <begin position="194"/>
        <end position="206"/>
    </location>
</feature>
<evidence type="ECO:0000313" key="3">
    <source>
        <dbReference type="Proteomes" id="UP000070700"/>
    </source>
</evidence>
<name>A0A132B9Z1_MOLSC</name>